<organism evidence="1 2">
    <name type="scientific">Plenodomus tracheiphilus IPT5</name>
    <dbReference type="NCBI Taxonomy" id="1408161"/>
    <lineage>
        <taxon>Eukaryota</taxon>
        <taxon>Fungi</taxon>
        <taxon>Dikarya</taxon>
        <taxon>Ascomycota</taxon>
        <taxon>Pezizomycotina</taxon>
        <taxon>Dothideomycetes</taxon>
        <taxon>Pleosporomycetidae</taxon>
        <taxon>Pleosporales</taxon>
        <taxon>Pleosporineae</taxon>
        <taxon>Leptosphaeriaceae</taxon>
        <taxon>Plenodomus</taxon>
    </lineage>
</organism>
<gene>
    <name evidence="1" type="ORF">T440DRAFT_72286</name>
</gene>
<evidence type="ECO:0000313" key="2">
    <source>
        <dbReference type="Proteomes" id="UP000799423"/>
    </source>
</evidence>
<evidence type="ECO:0000313" key="1">
    <source>
        <dbReference type="EMBL" id="KAF2851279.1"/>
    </source>
</evidence>
<protein>
    <submittedName>
        <fullName evidence="1">Uncharacterized protein</fullName>
    </submittedName>
</protein>
<sequence length="107" mass="12455">MIDLPAHHVDPVHLRPHCTAPPHHHVRYFVVFHEDGTSRLGMLIPMLARTQKLDIDRGRLPLGIFLTIHTTTIQCIRVIWLSISFDRLKVCTWMHHHPGPRVPHIFT</sequence>
<dbReference type="Proteomes" id="UP000799423">
    <property type="component" value="Unassembled WGS sequence"/>
</dbReference>
<accession>A0A6A7BA96</accession>
<keyword evidence="2" id="KW-1185">Reference proteome</keyword>
<proteinExistence type="predicted"/>
<dbReference type="EMBL" id="MU006303">
    <property type="protein sequence ID" value="KAF2851279.1"/>
    <property type="molecule type" value="Genomic_DNA"/>
</dbReference>
<reference evidence="1" key="1">
    <citation type="submission" date="2020-01" db="EMBL/GenBank/DDBJ databases">
        <authorList>
            <consortium name="DOE Joint Genome Institute"/>
            <person name="Haridas S."/>
            <person name="Albert R."/>
            <person name="Binder M."/>
            <person name="Bloem J."/>
            <person name="Labutti K."/>
            <person name="Salamov A."/>
            <person name="Andreopoulos B."/>
            <person name="Baker S.E."/>
            <person name="Barry K."/>
            <person name="Bills G."/>
            <person name="Bluhm B.H."/>
            <person name="Cannon C."/>
            <person name="Castanera R."/>
            <person name="Culley D.E."/>
            <person name="Daum C."/>
            <person name="Ezra D."/>
            <person name="Gonzalez J.B."/>
            <person name="Henrissat B."/>
            <person name="Kuo A."/>
            <person name="Liang C."/>
            <person name="Lipzen A."/>
            <person name="Lutzoni F."/>
            <person name="Magnuson J."/>
            <person name="Mondo S."/>
            <person name="Nolan M."/>
            <person name="Ohm R."/>
            <person name="Pangilinan J."/>
            <person name="Park H.-J."/>
            <person name="Ramirez L."/>
            <person name="Alfaro M."/>
            <person name="Sun H."/>
            <person name="Tritt A."/>
            <person name="Yoshinaga Y."/>
            <person name="Zwiers L.-H."/>
            <person name="Turgeon B.G."/>
            <person name="Goodwin S.B."/>
            <person name="Spatafora J.W."/>
            <person name="Crous P.W."/>
            <person name="Grigoriev I.V."/>
        </authorList>
    </citation>
    <scope>NUCLEOTIDE SEQUENCE</scope>
    <source>
        <strain evidence="1">IPT5</strain>
    </source>
</reference>
<name>A0A6A7BA96_9PLEO</name>
<dbReference type="AlphaFoldDB" id="A0A6A7BA96"/>